<dbReference type="GO" id="GO:0006887">
    <property type="term" value="P:exocytosis"/>
    <property type="evidence" value="ECO:0007669"/>
    <property type="project" value="TreeGrafter"/>
</dbReference>
<feature type="compositionally biased region" description="Pro residues" evidence="2">
    <location>
        <begin position="381"/>
        <end position="391"/>
    </location>
</feature>
<sequence>MDSILAALESFHAQTEAVFDSIDAACGQVEARLGAVEERLTRATHRIEASCGSTRPLVVRSAKSFGGQRVDPMRGHERVLGEGALAALAGAAPLPDAGAGAHSPAPALRAAAEDLARVVKCVASERRRGVEERGHRAGDGLLGPRGRLASMPELFLFNSGEQPYRARRETNNLSSPHEEEDFLARTTTGQTQRRSIEGIAFNLDDDEPDPLMEDLRFRPGRSSEVTFDLPDSLDLGGPVANIMWRQQDQAVAETERPAWDAADEVFRQISSSPSLPAPAQSVRQAPPVASSSTPPAHARVQASPGSSRPEVSSADVAAAVERGPFQPPPRLPASKAPGKGGGAGPPLPPPPPPPPAPKPRVVTSAAPEAAAPAKTAAPAKSAPPPPPPPPAKGKGKGPGKGQAPKPPPPKSKGTSAKPPPPKQPGGDTGGKAAMFSALRKGVSLRRVSAPRERTGAAVGRVL</sequence>
<dbReference type="GO" id="GO:0071203">
    <property type="term" value="C:WASH complex"/>
    <property type="evidence" value="ECO:0007669"/>
    <property type="project" value="InterPro"/>
</dbReference>
<feature type="compositionally biased region" description="Low complexity" evidence="2">
    <location>
        <begin position="271"/>
        <end position="298"/>
    </location>
</feature>
<reference evidence="3" key="1">
    <citation type="submission" date="2021-01" db="EMBL/GenBank/DDBJ databases">
        <authorList>
            <person name="Corre E."/>
            <person name="Pelletier E."/>
            <person name="Niang G."/>
            <person name="Scheremetjew M."/>
            <person name="Finn R."/>
            <person name="Kale V."/>
            <person name="Holt S."/>
            <person name="Cochrane G."/>
            <person name="Meng A."/>
            <person name="Brown T."/>
            <person name="Cohen L."/>
        </authorList>
    </citation>
    <scope>NUCLEOTIDE SEQUENCE</scope>
    <source>
        <strain evidence="3">CCMP3105</strain>
    </source>
</reference>
<name>A0A7S4T3R2_9DINO</name>
<feature type="compositionally biased region" description="Pro residues" evidence="2">
    <location>
        <begin position="345"/>
        <end position="358"/>
    </location>
</feature>
<dbReference type="InterPro" id="IPR028290">
    <property type="entry name" value="WASH1"/>
</dbReference>
<feature type="region of interest" description="Disordered" evidence="2">
    <location>
        <begin position="271"/>
        <end position="462"/>
    </location>
</feature>
<dbReference type="EMBL" id="HBNR01086735">
    <property type="protein sequence ID" value="CAE4664771.1"/>
    <property type="molecule type" value="Transcribed_RNA"/>
</dbReference>
<dbReference type="GO" id="GO:0034314">
    <property type="term" value="P:Arp2/3 complex-mediated actin nucleation"/>
    <property type="evidence" value="ECO:0007669"/>
    <property type="project" value="InterPro"/>
</dbReference>
<feature type="compositionally biased region" description="Low complexity" evidence="2">
    <location>
        <begin position="311"/>
        <end position="320"/>
    </location>
</feature>
<dbReference type="AlphaFoldDB" id="A0A7S4T3R2"/>
<organism evidence="3">
    <name type="scientific">Alexandrium monilatum</name>
    <dbReference type="NCBI Taxonomy" id="311494"/>
    <lineage>
        <taxon>Eukaryota</taxon>
        <taxon>Sar</taxon>
        <taxon>Alveolata</taxon>
        <taxon>Dinophyceae</taxon>
        <taxon>Gonyaulacales</taxon>
        <taxon>Pyrocystaceae</taxon>
        <taxon>Alexandrium</taxon>
    </lineage>
</organism>
<keyword evidence="1" id="KW-0009">Actin-binding</keyword>
<gene>
    <name evidence="3" type="ORF">AMON00008_LOCUS62169</name>
</gene>
<dbReference type="GO" id="GO:0003779">
    <property type="term" value="F:actin binding"/>
    <property type="evidence" value="ECO:0007669"/>
    <property type="project" value="UniProtKB-KW"/>
</dbReference>
<dbReference type="GO" id="GO:0005769">
    <property type="term" value="C:early endosome"/>
    <property type="evidence" value="ECO:0007669"/>
    <property type="project" value="InterPro"/>
</dbReference>
<evidence type="ECO:0008006" key="4">
    <source>
        <dbReference type="Google" id="ProtNLM"/>
    </source>
</evidence>
<feature type="region of interest" description="Disordered" evidence="2">
    <location>
        <begin position="171"/>
        <end position="191"/>
    </location>
</feature>
<evidence type="ECO:0000256" key="1">
    <source>
        <dbReference type="ARBA" id="ARBA00023203"/>
    </source>
</evidence>
<dbReference type="PANTHER" id="PTHR23331">
    <property type="entry name" value="CXYORF1"/>
    <property type="match status" value="1"/>
</dbReference>
<accession>A0A7S4T3R2</accession>
<dbReference type="GO" id="GO:0042147">
    <property type="term" value="P:retrograde transport, endosome to Golgi"/>
    <property type="evidence" value="ECO:0007669"/>
    <property type="project" value="TreeGrafter"/>
</dbReference>
<feature type="compositionally biased region" description="Low complexity" evidence="2">
    <location>
        <begin position="363"/>
        <end position="380"/>
    </location>
</feature>
<evidence type="ECO:0000256" key="2">
    <source>
        <dbReference type="SAM" id="MobiDB-lite"/>
    </source>
</evidence>
<proteinExistence type="predicted"/>
<dbReference type="GO" id="GO:0005829">
    <property type="term" value="C:cytosol"/>
    <property type="evidence" value="ECO:0007669"/>
    <property type="project" value="GOC"/>
</dbReference>
<protein>
    <recommendedName>
        <fullName evidence="4">WASH1 WAHD domain-containing protein</fullName>
    </recommendedName>
</protein>
<dbReference type="PANTHER" id="PTHR23331:SF1">
    <property type="entry name" value="WASH COMPLEX SUBUNIT 1"/>
    <property type="match status" value="1"/>
</dbReference>
<dbReference type="GO" id="GO:0032456">
    <property type="term" value="P:endocytic recycling"/>
    <property type="evidence" value="ECO:0007669"/>
    <property type="project" value="TreeGrafter"/>
</dbReference>
<evidence type="ECO:0000313" key="3">
    <source>
        <dbReference type="EMBL" id="CAE4664771.1"/>
    </source>
</evidence>
<dbReference type="GO" id="GO:0043014">
    <property type="term" value="F:alpha-tubulin binding"/>
    <property type="evidence" value="ECO:0007669"/>
    <property type="project" value="InterPro"/>
</dbReference>
<dbReference type="GO" id="GO:0055037">
    <property type="term" value="C:recycling endosome"/>
    <property type="evidence" value="ECO:0007669"/>
    <property type="project" value="TreeGrafter"/>
</dbReference>
<dbReference type="GO" id="GO:0043015">
    <property type="term" value="F:gamma-tubulin binding"/>
    <property type="evidence" value="ECO:0007669"/>
    <property type="project" value="TreeGrafter"/>
</dbReference>